<dbReference type="PROSITE" id="PS00137">
    <property type="entry name" value="SUBTILASE_HIS"/>
    <property type="match status" value="1"/>
</dbReference>
<feature type="active site" description="Charge relay system" evidence="4 5">
    <location>
        <position position="231"/>
    </location>
</feature>
<feature type="chain" id="PRO_5013015196" evidence="6">
    <location>
        <begin position="20"/>
        <end position="583"/>
    </location>
</feature>
<name>A0A2A6EC85_TANFO</name>
<evidence type="ECO:0000256" key="5">
    <source>
        <dbReference type="PROSITE-ProRule" id="PRU01240"/>
    </source>
</evidence>
<evidence type="ECO:0000259" key="7">
    <source>
        <dbReference type="Pfam" id="PF00082"/>
    </source>
</evidence>
<feature type="active site" description="Charge relay system" evidence="4 5">
    <location>
        <position position="272"/>
    </location>
</feature>
<comment type="similarity">
    <text evidence="5">Belongs to the peptidase S8 family.</text>
</comment>
<dbReference type="PANTHER" id="PTHR42884:SF14">
    <property type="entry name" value="NEUROENDOCRINE CONVERTASE 1"/>
    <property type="match status" value="1"/>
</dbReference>
<dbReference type="PROSITE" id="PS51892">
    <property type="entry name" value="SUBTILASE"/>
    <property type="match status" value="1"/>
</dbReference>
<evidence type="ECO:0000256" key="3">
    <source>
        <dbReference type="ARBA" id="ARBA00022825"/>
    </source>
</evidence>
<evidence type="ECO:0000256" key="4">
    <source>
        <dbReference type="PIRSR" id="PIRSR615500-1"/>
    </source>
</evidence>
<protein>
    <submittedName>
        <fullName evidence="8">Peptidase S8</fullName>
    </submittedName>
</protein>
<proteinExistence type="inferred from homology"/>
<sequence length="583" mass="63854">MKRLYLCLFVALLATSLFAQSDFFYSKDGKKEVFKIRKDLVVIKTKSQDLQDRAIRQFKFESLDRLSDGWVKAKVDPNRFRDEELMRSDRVEDVYYMLEYNNTAQLALSNSIFVKPREGETIENVIRKSGLSGKIRKNELILPASGISLLTLDCKMKDMLSVCRKVYETGTVDFVEPNFFREVMLGNTYWPQQWTFKNTGQQGGTPGIDINIEPAWRITKGNSNIKTAIVDNGVDLTHPDLEANLLKSPGYDATAPAGQSGTKGGYAGNDGHGTWCAGVVGAIDNSIGVVGVAPKCKMIPIKVSNNGYLDSDEAVIRGFEHAYKSGADVINNSWGLNSYKSPTHDAVISECILRGRSGKGCVVVFCSHNDGKPRVRYPANLPNVMAVGSVDNKGRRVGSSNYGKDLDVVAPVGPDGKEDAAIRVYTTDLQGPKGTNTAPGPAGDYRHGFRGTSAACPQVAGIAALILSVNPHLYEHEVRSIIEMTCRKLDRYEFKETPNHPNGFWNNEVGYGLVDAEAAVQAANCIYNLANNISSNRFARSCGSGFTLQNVTVSNRAKLTVKSPETSVSGTFEVNSGCCFEIR</sequence>
<dbReference type="RefSeq" id="WP_097530735.1">
    <property type="nucleotide sequence ID" value="NZ_NSLJ01000001.1"/>
</dbReference>
<dbReference type="Proteomes" id="UP000219259">
    <property type="component" value="Unassembled WGS sequence"/>
</dbReference>
<dbReference type="InterPro" id="IPR000209">
    <property type="entry name" value="Peptidase_S8/S53_dom"/>
</dbReference>
<dbReference type="PRINTS" id="PR00723">
    <property type="entry name" value="SUBTILISIN"/>
</dbReference>
<keyword evidence="1 5" id="KW-0645">Protease</keyword>
<keyword evidence="3 5" id="KW-0720">Serine protease</keyword>
<dbReference type="Pfam" id="PF00082">
    <property type="entry name" value="Peptidase_S8"/>
    <property type="match status" value="1"/>
</dbReference>
<dbReference type="PROSITE" id="PS00138">
    <property type="entry name" value="SUBTILASE_SER"/>
    <property type="match status" value="1"/>
</dbReference>
<feature type="active site" description="Charge relay system" evidence="4 5">
    <location>
        <position position="453"/>
    </location>
</feature>
<dbReference type="GO" id="GO:0016020">
    <property type="term" value="C:membrane"/>
    <property type="evidence" value="ECO:0007669"/>
    <property type="project" value="TreeGrafter"/>
</dbReference>
<dbReference type="InterPro" id="IPR036852">
    <property type="entry name" value="Peptidase_S8/S53_dom_sf"/>
</dbReference>
<dbReference type="SUPFAM" id="SSF52743">
    <property type="entry name" value="Subtilisin-like"/>
    <property type="match status" value="1"/>
</dbReference>
<dbReference type="EMBL" id="NSLJ01000001">
    <property type="protein sequence ID" value="PDP45157.1"/>
    <property type="molecule type" value="Genomic_DNA"/>
</dbReference>
<evidence type="ECO:0000256" key="2">
    <source>
        <dbReference type="ARBA" id="ARBA00022801"/>
    </source>
</evidence>
<dbReference type="AlphaFoldDB" id="A0A2A6EC85"/>
<feature type="signal peptide" evidence="6">
    <location>
        <begin position="1"/>
        <end position="19"/>
    </location>
</feature>
<accession>A0A2A6EC85</accession>
<keyword evidence="6" id="KW-0732">Signal</keyword>
<dbReference type="GO" id="GO:0016485">
    <property type="term" value="P:protein processing"/>
    <property type="evidence" value="ECO:0007669"/>
    <property type="project" value="TreeGrafter"/>
</dbReference>
<organism evidence="8 9">
    <name type="scientific">Tannerella forsythia</name>
    <name type="common">Bacteroides forsythus</name>
    <dbReference type="NCBI Taxonomy" id="28112"/>
    <lineage>
        <taxon>Bacteria</taxon>
        <taxon>Pseudomonadati</taxon>
        <taxon>Bacteroidota</taxon>
        <taxon>Bacteroidia</taxon>
        <taxon>Bacteroidales</taxon>
        <taxon>Tannerellaceae</taxon>
        <taxon>Tannerella</taxon>
    </lineage>
</organism>
<dbReference type="InterPro" id="IPR023828">
    <property type="entry name" value="Peptidase_S8_Ser-AS"/>
</dbReference>
<evidence type="ECO:0000256" key="1">
    <source>
        <dbReference type="ARBA" id="ARBA00022670"/>
    </source>
</evidence>
<keyword evidence="2 5" id="KW-0378">Hydrolase</keyword>
<evidence type="ECO:0000256" key="6">
    <source>
        <dbReference type="SAM" id="SignalP"/>
    </source>
</evidence>
<dbReference type="InterPro" id="IPR015500">
    <property type="entry name" value="Peptidase_S8_subtilisin-rel"/>
</dbReference>
<dbReference type="PANTHER" id="PTHR42884">
    <property type="entry name" value="PROPROTEIN CONVERTASE SUBTILISIN/KEXIN-RELATED"/>
    <property type="match status" value="1"/>
</dbReference>
<feature type="domain" description="Peptidase S8/S53" evidence="7">
    <location>
        <begin position="223"/>
        <end position="512"/>
    </location>
</feature>
<evidence type="ECO:0000313" key="8">
    <source>
        <dbReference type="EMBL" id="PDP45157.1"/>
    </source>
</evidence>
<gene>
    <name evidence="8" type="ORF">CLI86_00540</name>
</gene>
<reference evidence="8 9" key="1">
    <citation type="submission" date="2017-09" db="EMBL/GenBank/DDBJ databases">
        <title>Phase variable restriction modification systems are present in the genome sequences of periodontal pathogens Prevotella intermedia, Tannerella forsythia and Porphyromonas gingivalis.</title>
        <authorList>
            <person name="Haigh R.D."/>
            <person name="Crawford L."/>
            <person name="Ralph J."/>
            <person name="Wanford J."/>
            <person name="Vartoukian S.R."/>
            <person name="Hijazib K."/>
            <person name="Wade W."/>
            <person name="Oggioni M.R."/>
        </authorList>
    </citation>
    <scope>NUCLEOTIDE SEQUENCE [LARGE SCALE GENOMIC DNA]</scope>
    <source>
        <strain evidence="8 9">WW11663</strain>
    </source>
</reference>
<evidence type="ECO:0000313" key="9">
    <source>
        <dbReference type="Proteomes" id="UP000219259"/>
    </source>
</evidence>
<dbReference type="GO" id="GO:0004252">
    <property type="term" value="F:serine-type endopeptidase activity"/>
    <property type="evidence" value="ECO:0007669"/>
    <property type="project" value="UniProtKB-UniRule"/>
</dbReference>
<dbReference type="Gene3D" id="3.40.50.200">
    <property type="entry name" value="Peptidase S8/S53 domain"/>
    <property type="match status" value="1"/>
</dbReference>
<dbReference type="InterPro" id="IPR022398">
    <property type="entry name" value="Peptidase_S8_His-AS"/>
</dbReference>
<comment type="caution">
    <text evidence="8">The sequence shown here is derived from an EMBL/GenBank/DDBJ whole genome shotgun (WGS) entry which is preliminary data.</text>
</comment>